<dbReference type="Pfam" id="PF00001">
    <property type="entry name" value="7tm_1"/>
    <property type="match status" value="1"/>
</dbReference>
<keyword evidence="5 6" id="KW-0472">Membrane</keyword>
<dbReference type="SUPFAM" id="SSF81321">
    <property type="entry name" value="Family A G protein-coupled receptor-like"/>
    <property type="match status" value="1"/>
</dbReference>
<feature type="transmembrane region" description="Helical" evidence="6">
    <location>
        <begin position="176"/>
        <end position="201"/>
    </location>
</feature>
<protein>
    <recommendedName>
        <fullName evidence="7">G-protein coupled receptors family 1 profile domain-containing protein</fullName>
    </recommendedName>
</protein>
<evidence type="ECO:0000313" key="8">
    <source>
        <dbReference type="EMBL" id="KAK7501304.1"/>
    </source>
</evidence>
<evidence type="ECO:0000256" key="2">
    <source>
        <dbReference type="ARBA" id="ARBA00022475"/>
    </source>
</evidence>
<evidence type="ECO:0000259" key="7">
    <source>
        <dbReference type="PROSITE" id="PS50262"/>
    </source>
</evidence>
<dbReference type="Proteomes" id="UP001519460">
    <property type="component" value="Unassembled WGS sequence"/>
</dbReference>
<comment type="caution">
    <text evidence="8">The sequence shown here is derived from an EMBL/GenBank/DDBJ whole genome shotgun (WGS) entry which is preliminary data.</text>
</comment>
<keyword evidence="4 6" id="KW-1133">Transmembrane helix</keyword>
<keyword evidence="2" id="KW-1003">Cell membrane</keyword>
<gene>
    <name evidence="8" type="ORF">BaRGS_00007429</name>
</gene>
<dbReference type="EMBL" id="JACVVK020000032">
    <property type="protein sequence ID" value="KAK7501304.1"/>
    <property type="molecule type" value="Genomic_DNA"/>
</dbReference>
<dbReference type="GO" id="GO:0005886">
    <property type="term" value="C:plasma membrane"/>
    <property type="evidence" value="ECO:0007669"/>
    <property type="project" value="UniProtKB-SubCell"/>
</dbReference>
<accession>A0ABD0LNS8</accession>
<evidence type="ECO:0000256" key="4">
    <source>
        <dbReference type="ARBA" id="ARBA00022989"/>
    </source>
</evidence>
<dbReference type="InterPro" id="IPR017452">
    <property type="entry name" value="GPCR_Rhodpsn_7TM"/>
</dbReference>
<comment type="subcellular location">
    <subcellularLocation>
        <location evidence="1">Cell membrane</location>
        <topology evidence="1">Multi-pass membrane protein</topology>
    </subcellularLocation>
</comment>
<evidence type="ECO:0000256" key="5">
    <source>
        <dbReference type="ARBA" id="ARBA00023136"/>
    </source>
</evidence>
<evidence type="ECO:0000256" key="1">
    <source>
        <dbReference type="ARBA" id="ARBA00004651"/>
    </source>
</evidence>
<keyword evidence="3 6" id="KW-0812">Transmembrane</keyword>
<evidence type="ECO:0000256" key="6">
    <source>
        <dbReference type="SAM" id="Phobius"/>
    </source>
</evidence>
<name>A0ABD0LNS8_9CAEN</name>
<dbReference type="PRINTS" id="PR00237">
    <property type="entry name" value="GPCRRHODOPSN"/>
</dbReference>
<feature type="non-terminal residue" evidence="8">
    <location>
        <position position="1"/>
    </location>
</feature>
<dbReference type="Gene3D" id="1.20.1070.10">
    <property type="entry name" value="Rhodopsin 7-helix transmembrane proteins"/>
    <property type="match status" value="1"/>
</dbReference>
<keyword evidence="9" id="KW-1185">Reference proteome</keyword>
<organism evidence="8 9">
    <name type="scientific">Batillaria attramentaria</name>
    <dbReference type="NCBI Taxonomy" id="370345"/>
    <lineage>
        <taxon>Eukaryota</taxon>
        <taxon>Metazoa</taxon>
        <taxon>Spiralia</taxon>
        <taxon>Lophotrochozoa</taxon>
        <taxon>Mollusca</taxon>
        <taxon>Gastropoda</taxon>
        <taxon>Caenogastropoda</taxon>
        <taxon>Sorbeoconcha</taxon>
        <taxon>Cerithioidea</taxon>
        <taxon>Batillariidae</taxon>
        <taxon>Batillaria</taxon>
    </lineage>
</organism>
<sequence>GYTTVLFANLFVVDLFAGLFTILTWVSPCITWAGLCRMFFTAANIHVLVNCISVLLITLSRVLLLVKGMAFKRMATTKGTVWLVLVTWFVVVTGSMLWVLLRPGSSGYLGCQLHIRDNVTAHVIIVPVTFGALCPMYGFIVHRVRKHIQRVAVAPHPAVMNLPQNPSLDKETKVSVTALLVITSFGVCYLPGVFYLLYLYFGSASPDTAVTTFTTAITASHSITNPLIYGWRIGKKRCLRRQFLCQSQSGDSTAYANRNRPV</sequence>
<feature type="transmembrane region" description="Helical" evidence="6">
    <location>
        <begin position="38"/>
        <end position="59"/>
    </location>
</feature>
<feature type="domain" description="G-protein coupled receptors family 1 profile" evidence="7">
    <location>
        <begin position="1"/>
        <end position="229"/>
    </location>
</feature>
<feature type="transmembrane region" description="Helical" evidence="6">
    <location>
        <begin position="80"/>
        <end position="101"/>
    </location>
</feature>
<dbReference type="PANTHER" id="PTHR22750">
    <property type="entry name" value="G-PROTEIN COUPLED RECEPTOR"/>
    <property type="match status" value="1"/>
</dbReference>
<dbReference type="PROSITE" id="PS50262">
    <property type="entry name" value="G_PROTEIN_RECEP_F1_2"/>
    <property type="match status" value="1"/>
</dbReference>
<feature type="transmembrane region" description="Helical" evidence="6">
    <location>
        <begin position="7"/>
        <end position="26"/>
    </location>
</feature>
<evidence type="ECO:0000256" key="3">
    <source>
        <dbReference type="ARBA" id="ARBA00022692"/>
    </source>
</evidence>
<dbReference type="AlphaFoldDB" id="A0ABD0LNS8"/>
<proteinExistence type="predicted"/>
<dbReference type="CDD" id="cd00637">
    <property type="entry name" value="7tm_classA_rhodopsin-like"/>
    <property type="match status" value="1"/>
</dbReference>
<feature type="transmembrane region" description="Helical" evidence="6">
    <location>
        <begin position="121"/>
        <end position="140"/>
    </location>
</feature>
<feature type="transmembrane region" description="Helical" evidence="6">
    <location>
        <begin position="213"/>
        <end position="231"/>
    </location>
</feature>
<dbReference type="InterPro" id="IPR000276">
    <property type="entry name" value="GPCR_Rhodpsn"/>
</dbReference>
<reference evidence="8 9" key="1">
    <citation type="journal article" date="2023" name="Sci. Data">
        <title>Genome assembly of the Korean intertidal mud-creeper Batillaria attramentaria.</title>
        <authorList>
            <person name="Patra A.K."/>
            <person name="Ho P.T."/>
            <person name="Jun S."/>
            <person name="Lee S.J."/>
            <person name="Kim Y."/>
            <person name="Won Y.J."/>
        </authorList>
    </citation>
    <scope>NUCLEOTIDE SEQUENCE [LARGE SCALE GENOMIC DNA]</scope>
    <source>
        <strain evidence="8">Wonlab-2016</strain>
    </source>
</reference>
<evidence type="ECO:0000313" key="9">
    <source>
        <dbReference type="Proteomes" id="UP001519460"/>
    </source>
</evidence>